<dbReference type="SUPFAM" id="SSF53850">
    <property type="entry name" value="Periplasmic binding protein-like II"/>
    <property type="match status" value="1"/>
</dbReference>
<dbReference type="RefSeq" id="WP_167052402.1">
    <property type="nucleotide sequence ID" value="NZ_JAAOZR010000003.1"/>
</dbReference>
<reference evidence="4 5" key="1">
    <citation type="submission" date="2021-03" db="EMBL/GenBank/DDBJ databases">
        <title>Genomic Encyclopedia of Type Strains, Phase IV (KMG-IV): sequencing the most valuable type-strain genomes for metagenomic binning, comparative biology and taxonomic classification.</title>
        <authorList>
            <person name="Goeker M."/>
        </authorList>
    </citation>
    <scope>NUCLEOTIDE SEQUENCE [LARGE SCALE GENOMIC DNA]</scope>
    <source>
        <strain evidence="4 5">DSM 24950</strain>
    </source>
</reference>
<feature type="chain" id="PRO_5045443345" evidence="3">
    <location>
        <begin position="30"/>
        <end position="358"/>
    </location>
</feature>
<feature type="signal peptide" evidence="3">
    <location>
        <begin position="1"/>
        <end position="29"/>
    </location>
</feature>
<comment type="caution">
    <text evidence="4">The sequence shown here is derived from an EMBL/GenBank/DDBJ whole genome shotgun (WGS) entry which is preliminary data.</text>
</comment>
<dbReference type="Pfam" id="PF03401">
    <property type="entry name" value="TctC"/>
    <property type="match status" value="1"/>
</dbReference>
<evidence type="ECO:0000313" key="5">
    <source>
        <dbReference type="Proteomes" id="UP001519344"/>
    </source>
</evidence>
<dbReference type="InterPro" id="IPR005064">
    <property type="entry name" value="BUG"/>
</dbReference>
<comment type="similarity">
    <text evidence="1">Belongs to the UPF0065 (bug) family.</text>
</comment>
<sequence>MIKQLFSASWKVTAISILAVSLAACGNNAAKPAATSSVPADKAKETTAPAAAKSNYPEKALSIIAPSGAGGGWDMTARTIAKVLAETKAVDKPVTVENKPGGGGAVFLAEYATKDVKDNYKLFVSSPPILINHLKKEGNTPYGYNDTTPLAQLTKDYGAVAVAANSKYKDLKSLLDDMKADPTKLTVAGGSAPGSMDHLVSILPAFKYGIDPKKVKYVSYDGGGEAVTALLGGNADVLGTDASSLDQYVKAGKIRILAVAAPSRLGGSLKDVPTMKEQGVDAEFLIWRGFFGPKNMSADAKSYWEAAIKKMVESDAWKKEMQANNWETDYKKADDFKTYLGQQEAQLKDMLTALGMQK</sequence>
<accession>A0ABS4I4T0</accession>
<dbReference type="Proteomes" id="UP001519344">
    <property type="component" value="Unassembled WGS sequence"/>
</dbReference>
<keyword evidence="3" id="KW-0732">Signal</keyword>
<evidence type="ECO:0000256" key="3">
    <source>
        <dbReference type="SAM" id="SignalP"/>
    </source>
</evidence>
<dbReference type="InterPro" id="IPR042100">
    <property type="entry name" value="Bug_dom1"/>
</dbReference>
<gene>
    <name evidence="4" type="ORF">J2Z65_004769</name>
</gene>
<dbReference type="PANTHER" id="PTHR42928">
    <property type="entry name" value="TRICARBOXYLATE-BINDING PROTEIN"/>
    <property type="match status" value="1"/>
</dbReference>
<dbReference type="PROSITE" id="PS51257">
    <property type="entry name" value="PROKAR_LIPOPROTEIN"/>
    <property type="match status" value="1"/>
</dbReference>
<dbReference type="Gene3D" id="3.40.190.10">
    <property type="entry name" value="Periplasmic binding protein-like II"/>
    <property type="match status" value="1"/>
</dbReference>
<dbReference type="EMBL" id="JAGGKV010000014">
    <property type="protein sequence ID" value="MBP1965531.1"/>
    <property type="molecule type" value="Genomic_DNA"/>
</dbReference>
<dbReference type="PANTHER" id="PTHR42928:SF3">
    <property type="entry name" value="UPF0065 PROTEIN YFLP"/>
    <property type="match status" value="1"/>
</dbReference>
<name>A0ABS4I4T0_9BACL</name>
<organism evidence="4 5">
    <name type="scientific">Paenibacillus aceris</name>
    <dbReference type="NCBI Taxonomy" id="869555"/>
    <lineage>
        <taxon>Bacteria</taxon>
        <taxon>Bacillati</taxon>
        <taxon>Bacillota</taxon>
        <taxon>Bacilli</taxon>
        <taxon>Bacillales</taxon>
        <taxon>Paenibacillaceae</taxon>
        <taxon>Paenibacillus</taxon>
    </lineage>
</organism>
<dbReference type="CDD" id="cd07012">
    <property type="entry name" value="PBP2_Bug_TTT"/>
    <property type="match status" value="1"/>
</dbReference>
<evidence type="ECO:0000313" key="4">
    <source>
        <dbReference type="EMBL" id="MBP1965531.1"/>
    </source>
</evidence>
<feature type="region of interest" description="Disordered" evidence="2">
    <location>
        <begin position="31"/>
        <end position="51"/>
    </location>
</feature>
<dbReference type="Gene3D" id="3.40.190.150">
    <property type="entry name" value="Bordetella uptake gene, domain 1"/>
    <property type="match status" value="1"/>
</dbReference>
<keyword evidence="5" id="KW-1185">Reference proteome</keyword>
<evidence type="ECO:0000256" key="2">
    <source>
        <dbReference type="SAM" id="MobiDB-lite"/>
    </source>
</evidence>
<dbReference type="PIRSF" id="PIRSF017082">
    <property type="entry name" value="YflP"/>
    <property type="match status" value="1"/>
</dbReference>
<evidence type="ECO:0000256" key="1">
    <source>
        <dbReference type="ARBA" id="ARBA00006987"/>
    </source>
</evidence>
<protein>
    <submittedName>
        <fullName evidence="4">Tricarboxylic transport membrane protein</fullName>
    </submittedName>
</protein>
<proteinExistence type="inferred from homology"/>